<dbReference type="InterPro" id="IPR036628">
    <property type="entry name" value="Clp_N_dom_sf"/>
</dbReference>
<dbReference type="InterPro" id="IPR003959">
    <property type="entry name" value="ATPase_AAA_core"/>
</dbReference>
<reference evidence="8" key="1">
    <citation type="submission" date="2020-02" db="EMBL/GenBank/DDBJ databases">
        <authorList>
            <person name="Scholz U."/>
            <person name="Mascher M."/>
            <person name="Fiebig A."/>
        </authorList>
    </citation>
    <scope>NUCLEOTIDE SEQUENCE</scope>
</reference>
<dbReference type="Proteomes" id="UP000663760">
    <property type="component" value="Chromosome 13"/>
</dbReference>
<dbReference type="Gene3D" id="3.40.50.300">
    <property type="entry name" value="P-loop containing nucleotide triphosphate hydrolases"/>
    <property type="match status" value="2"/>
</dbReference>
<accession>A0A7I8LDG8</accession>
<evidence type="ECO:0000259" key="7">
    <source>
        <dbReference type="PROSITE" id="PS51903"/>
    </source>
</evidence>
<dbReference type="PANTHER" id="PTHR43572:SF13">
    <property type="entry name" value="PROTEIN SUPPRESSOR OF MAX2 1"/>
    <property type="match status" value="1"/>
</dbReference>
<evidence type="ECO:0000256" key="3">
    <source>
        <dbReference type="ARBA" id="ARBA00023015"/>
    </source>
</evidence>
<feature type="region of interest" description="Disordered" evidence="6">
    <location>
        <begin position="809"/>
        <end position="828"/>
    </location>
</feature>
<dbReference type="Pfam" id="PF23569">
    <property type="entry name" value="NBD_SMAX1"/>
    <property type="match status" value="1"/>
</dbReference>
<dbReference type="EMBL" id="LR746276">
    <property type="protein sequence ID" value="CAA7407335.1"/>
    <property type="molecule type" value="Genomic_DNA"/>
</dbReference>
<proteinExistence type="inferred from homology"/>
<dbReference type="InterPro" id="IPR058680">
    <property type="entry name" value="NBD_SMAX1-like"/>
</dbReference>
<organism evidence="8 9">
    <name type="scientific">Spirodela intermedia</name>
    <name type="common">Intermediate duckweed</name>
    <dbReference type="NCBI Taxonomy" id="51605"/>
    <lineage>
        <taxon>Eukaryota</taxon>
        <taxon>Viridiplantae</taxon>
        <taxon>Streptophyta</taxon>
        <taxon>Embryophyta</taxon>
        <taxon>Tracheophyta</taxon>
        <taxon>Spermatophyta</taxon>
        <taxon>Magnoliopsida</taxon>
        <taxon>Liliopsida</taxon>
        <taxon>Araceae</taxon>
        <taxon>Lemnoideae</taxon>
        <taxon>Spirodela</taxon>
    </lineage>
</organism>
<dbReference type="InterPro" id="IPR058954">
    <property type="entry name" value="AAA_lid_SMAX1"/>
</dbReference>
<name>A0A7I8LDG8_SPIIN</name>
<dbReference type="InterPro" id="IPR004176">
    <property type="entry name" value="Clp_R_N"/>
</dbReference>
<keyword evidence="3" id="KW-0805">Transcription regulation</keyword>
<dbReference type="AlphaFoldDB" id="A0A7I8LDG8"/>
<evidence type="ECO:0000313" key="9">
    <source>
        <dbReference type="Proteomes" id="UP000663760"/>
    </source>
</evidence>
<evidence type="ECO:0000256" key="4">
    <source>
        <dbReference type="ARBA" id="ARBA00023163"/>
    </source>
</evidence>
<dbReference type="InterPro" id="IPR051650">
    <property type="entry name" value="SL_signaling_regulator"/>
</dbReference>
<dbReference type="Pfam" id="PF26587">
    <property type="entry name" value="AAA_lid_SMAX1"/>
    <property type="match status" value="1"/>
</dbReference>
<feature type="region of interest" description="Disordered" evidence="6">
    <location>
        <begin position="459"/>
        <end position="481"/>
    </location>
</feature>
<feature type="region of interest" description="Disordered" evidence="6">
    <location>
        <begin position="563"/>
        <end position="594"/>
    </location>
</feature>
<evidence type="ECO:0000256" key="6">
    <source>
        <dbReference type="SAM" id="MobiDB-lite"/>
    </source>
</evidence>
<dbReference type="FunFam" id="1.10.1780.10:FF:000005">
    <property type="entry name" value="protein SUPPRESSOR OF MAX2 1"/>
    <property type="match status" value="1"/>
</dbReference>
<keyword evidence="9" id="KW-1185">Reference proteome</keyword>
<dbReference type="InterPro" id="IPR027417">
    <property type="entry name" value="P-loop_NTPase"/>
</dbReference>
<feature type="domain" description="Clp R" evidence="7">
    <location>
        <begin position="8"/>
        <end position="176"/>
    </location>
</feature>
<dbReference type="OrthoDB" id="1929681at2759"/>
<dbReference type="Gene3D" id="1.10.1780.10">
    <property type="entry name" value="Clp, N-terminal domain"/>
    <property type="match status" value="1"/>
</dbReference>
<protein>
    <recommendedName>
        <fullName evidence="7">Clp R domain-containing protein</fullName>
    </recommendedName>
</protein>
<dbReference type="PROSITE" id="PS51903">
    <property type="entry name" value="CLP_R"/>
    <property type="match status" value="1"/>
</dbReference>
<keyword evidence="2 5" id="KW-0677">Repeat</keyword>
<evidence type="ECO:0000313" key="8">
    <source>
        <dbReference type="EMBL" id="CAA7407335.1"/>
    </source>
</evidence>
<dbReference type="SUPFAM" id="SSF52540">
    <property type="entry name" value="P-loop containing nucleoside triphosphate hydrolases"/>
    <property type="match status" value="1"/>
</dbReference>
<gene>
    <name evidence="8" type="ORF">SI8410_13018013</name>
</gene>
<comment type="similarity">
    <text evidence="1">Belongs to the ClpA/ClpB family.</text>
</comment>
<evidence type="ECO:0000256" key="2">
    <source>
        <dbReference type="ARBA" id="ARBA00022737"/>
    </source>
</evidence>
<evidence type="ECO:0000256" key="5">
    <source>
        <dbReference type="PROSITE-ProRule" id="PRU01251"/>
    </source>
</evidence>
<dbReference type="Pfam" id="PF07724">
    <property type="entry name" value="AAA_2"/>
    <property type="match status" value="1"/>
</dbReference>
<dbReference type="GO" id="GO:0016887">
    <property type="term" value="F:ATP hydrolysis activity"/>
    <property type="evidence" value="ECO:0007669"/>
    <property type="project" value="InterPro"/>
</dbReference>
<dbReference type="PANTHER" id="PTHR43572">
    <property type="entry name" value="CHAPERONE PROTEIN CLPD, CHLOROPLASTIC"/>
    <property type="match status" value="1"/>
</dbReference>
<dbReference type="GO" id="GO:0005524">
    <property type="term" value="F:ATP binding"/>
    <property type="evidence" value="ECO:0007669"/>
    <property type="project" value="InterPro"/>
</dbReference>
<dbReference type="SUPFAM" id="SSF81923">
    <property type="entry name" value="Double Clp-N motif"/>
    <property type="match status" value="1"/>
</dbReference>
<keyword evidence="4" id="KW-0804">Transcription</keyword>
<evidence type="ECO:0000256" key="1">
    <source>
        <dbReference type="ARBA" id="ARBA00008675"/>
    </source>
</evidence>
<feature type="region of interest" description="Disordered" evidence="6">
    <location>
        <begin position="524"/>
        <end position="544"/>
    </location>
</feature>
<feature type="compositionally biased region" description="Polar residues" evidence="6">
    <location>
        <begin position="527"/>
        <end position="539"/>
    </location>
</feature>
<sequence>MRAGLSTILQTLTPDAAGVLNQSIGEAARRSHGQTTPLHVAATLLAPPAGILRQACVRSHPNTSHPLQCRALELCFSVALDRLPSLGGGVNSGSAGSASEQPPISNALMAALKRAQANQRRGCPEQQQQPLLAIKVELEQLIISILDDPSVSRVMREASFSSPAVKASIEQSIAASSAATSAIATTTTAAAAAATPTTSPTSNSPIPAGGLLAGLGFRPSPAAPGIPLLPANRNLYVNPRLQQQAKSTAPAPAAAAVAPAGEEREEIKKAFDVLLRRRKRNPILVGDSQPEAVVKELLQRMQKKGIGHGFFPQNVEIISVEKRLAAGGSHIPSMLQELSDSIDRRLNEAGSAAVGVVLDLGDLQWLVEKAGGGVSAAVVAGMKNLLARFSEGGAAAGRVWLVGSATSATYLRCQVYHPNMELDWDLQALPIAARSPFTSLPGRLGSNGISGGSAGSPGFLPIVNGNGGSPPARRPLEKPETPWSEMCPLCKDSYEHELAKLVAMEFEKSSDSQKPLPPWLQLAKLSSGDTTSPTATQSQTKEQELLWKKTTEELLKRWSETCHRLHPNNSHPPAKLQPAPASNPVGPRPGSPVGTDLVLGCTKKSPPTPAKIAADHREKVAGGAVVDYDSFKRLFKGLTEKVSWQQEAASAVATTVMHCKSGGGARGGTWLLFQGPDRMGKKKMAAALSELVFSRDPVTVSFAGPRADGVSFRGRTAMDRVVDAIRRNPFSVVVLDGVDSADMLVLGSLRRAMESGRLPDSHGREVPMGSTIFVLISGESTTTAAAGEEKLLAAANSGWQLELAALEKPGKRRAEWSPEQSWPAKPPRISLDLNLAAGSDEDTTEGSLNSSDLTVEHDAVDCNGKLAVGPGGNNSDNNKMRLLAGGSSSSSAWEMLRSAVDATVPFKPVDFGEVRRKVSETMTRNFRAAAGECRSLVIDEEAMDRLVGGLWFGSTTAAAFEEWTETVMVPCFRQLRRYSAVRLLPVKEGYSRRDGGAATAGGLPTRVRVAADGLCGVP</sequence>